<dbReference type="CDD" id="cd03814">
    <property type="entry name" value="GT4-like"/>
    <property type="match status" value="1"/>
</dbReference>
<evidence type="ECO:0000259" key="2">
    <source>
        <dbReference type="Pfam" id="PF13439"/>
    </source>
</evidence>
<dbReference type="EMBL" id="FMBM01000002">
    <property type="protein sequence ID" value="SCC81456.1"/>
    <property type="molecule type" value="Genomic_DNA"/>
</dbReference>
<dbReference type="AlphaFoldDB" id="A0A0N8KER2"/>
<gene>
    <name evidence="4" type="ORF">GA0071312_2398</name>
    <name evidence="3" type="ORF">HLUCCO17_04420</name>
</gene>
<dbReference type="STRING" id="1653334.GA0071312_2398"/>
<proteinExistence type="predicted"/>
<reference evidence="3 5" key="1">
    <citation type="submission" date="2015-09" db="EMBL/GenBank/DDBJ databases">
        <title>Identification and resolution of microdiversity through metagenomic sequencing of parallel consortia.</title>
        <authorList>
            <person name="Nelson W.C."/>
            <person name="Romine M.F."/>
            <person name="Lindemann S.R."/>
        </authorList>
    </citation>
    <scope>NUCLEOTIDE SEQUENCE [LARGE SCALE GENOMIC DNA]</scope>
    <source>
        <strain evidence="3">HL-109</strain>
    </source>
</reference>
<dbReference type="PANTHER" id="PTHR45947:SF3">
    <property type="entry name" value="SULFOQUINOVOSYL TRANSFERASE SQD2"/>
    <property type="match status" value="1"/>
</dbReference>
<evidence type="ECO:0000256" key="1">
    <source>
        <dbReference type="SAM" id="MobiDB-lite"/>
    </source>
</evidence>
<organism evidence="3 5">
    <name type="scientific">Saliniramus fredricksonii</name>
    <dbReference type="NCBI Taxonomy" id="1653334"/>
    <lineage>
        <taxon>Bacteria</taxon>
        <taxon>Pseudomonadati</taxon>
        <taxon>Pseudomonadota</taxon>
        <taxon>Alphaproteobacteria</taxon>
        <taxon>Hyphomicrobiales</taxon>
        <taxon>Salinarimonadaceae</taxon>
        <taxon>Saliniramus</taxon>
    </lineage>
</organism>
<name>A0A0N8KER2_9HYPH</name>
<keyword evidence="3" id="KW-0808">Transferase</keyword>
<feature type="region of interest" description="Disordered" evidence="1">
    <location>
        <begin position="1"/>
        <end position="26"/>
    </location>
</feature>
<sequence length="382" mass="41690">MSVTDEWSVSQSASAGTSGPNGTRHAGLPARRLLIATDAWHPQVNGVVRSIEHMVARAADFGFKTSVLEPGAFRSVPMPTYPEIRLALPRPSRIARFIAQARPQYIHIATEGPIGLMARRYCLARGLGFSTGLHTRFPEYAAARFPLSERPLYRMLRWFHAPADCVMVGTQTMLDELAAKGFDNLVLWQKGVDCAQFRPRARERPAGASPIYLTVARLAVEKNLEAFLALDLPGQKIVVGDGPDRARLEAIDPSARFLGKLTGEPLAEIYRSADVFVFPSLTDTFGIVMLEALASGVPVAAYPVPGPLDVLGNSGAGVMDRDLGHAILTAQTIDPAVCRAHAERFDWRASARQFYGHVLAHRLAEHNVHRDTRGPMPFAAKA</sequence>
<dbReference type="InterPro" id="IPR050194">
    <property type="entry name" value="Glycosyltransferase_grp1"/>
</dbReference>
<protein>
    <submittedName>
        <fullName evidence="3 4">Glycosyltransferase</fullName>
    </submittedName>
</protein>
<comment type="caution">
    <text evidence="3">The sequence shown here is derived from an EMBL/GenBank/DDBJ whole genome shotgun (WGS) entry which is preliminary data.</text>
</comment>
<reference evidence="4 6" key="2">
    <citation type="submission" date="2016-08" db="EMBL/GenBank/DDBJ databases">
        <authorList>
            <person name="Varghese N."/>
            <person name="Submissions Spin"/>
        </authorList>
    </citation>
    <scope>NUCLEOTIDE SEQUENCE [LARGE SCALE GENOMIC DNA]</scope>
    <source>
        <strain evidence="4 6">HL-109</strain>
    </source>
</reference>
<dbReference type="Pfam" id="PF13439">
    <property type="entry name" value="Glyco_transf_4"/>
    <property type="match status" value="1"/>
</dbReference>
<evidence type="ECO:0000313" key="4">
    <source>
        <dbReference type="EMBL" id="SCC81456.1"/>
    </source>
</evidence>
<evidence type="ECO:0000313" key="6">
    <source>
        <dbReference type="Proteomes" id="UP000182800"/>
    </source>
</evidence>
<dbReference type="Gene3D" id="3.40.50.2000">
    <property type="entry name" value="Glycogen Phosphorylase B"/>
    <property type="match status" value="2"/>
</dbReference>
<dbReference type="Proteomes" id="UP000182800">
    <property type="component" value="Unassembled WGS sequence"/>
</dbReference>
<accession>A0A0N8KER2</accession>
<dbReference type="PANTHER" id="PTHR45947">
    <property type="entry name" value="SULFOQUINOVOSYL TRANSFERASE SQD2"/>
    <property type="match status" value="1"/>
</dbReference>
<dbReference type="PATRIC" id="fig|1653334.4.peg.1576"/>
<dbReference type="Pfam" id="PF13692">
    <property type="entry name" value="Glyco_trans_1_4"/>
    <property type="match status" value="1"/>
</dbReference>
<dbReference type="SUPFAM" id="SSF53756">
    <property type="entry name" value="UDP-Glycosyltransferase/glycogen phosphorylase"/>
    <property type="match status" value="1"/>
</dbReference>
<dbReference type="Proteomes" id="UP000050497">
    <property type="component" value="Unassembled WGS sequence"/>
</dbReference>
<evidence type="ECO:0000313" key="3">
    <source>
        <dbReference type="EMBL" id="KPQ12050.1"/>
    </source>
</evidence>
<dbReference type="EMBL" id="LJSX01000004">
    <property type="protein sequence ID" value="KPQ12050.1"/>
    <property type="molecule type" value="Genomic_DNA"/>
</dbReference>
<keyword evidence="6" id="KW-1185">Reference proteome</keyword>
<feature type="domain" description="Glycosyltransferase subfamily 4-like N-terminal" evidence="2">
    <location>
        <begin position="44"/>
        <end position="195"/>
    </location>
</feature>
<evidence type="ECO:0000313" key="5">
    <source>
        <dbReference type="Proteomes" id="UP000050497"/>
    </source>
</evidence>
<feature type="compositionally biased region" description="Polar residues" evidence="1">
    <location>
        <begin position="1"/>
        <end position="21"/>
    </location>
</feature>
<dbReference type="InterPro" id="IPR028098">
    <property type="entry name" value="Glyco_trans_4-like_N"/>
</dbReference>
<dbReference type="GO" id="GO:0016757">
    <property type="term" value="F:glycosyltransferase activity"/>
    <property type="evidence" value="ECO:0007669"/>
    <property type="project" value="UniProtKB-ARBA"/>
</dbReference>